<evidence type="ECO:0000313" key="3">
    <source>
        <dbReference type="WBParaSite" id="BPAG_0001384701-mRNA-1"/>
    </source>
</evidence>
<reference evidence="1 2" key="2">
    <citation type="submission" date="2018-11" db="EMBL/GenBank/DDBJ databases">
        <authorList>
            <consortium name="Pathogen Informatics"/>
        </authorList>
    </citation>
    <scope>NUCLEOTIDE SEQUENCE [LARGE SCALE GENOMIC DNA]</scope>
</reference>
<organism evidence="3">
    <name type="scientific">Brugia pahangi</name>
    <name type="common">Filarial nematode worm</name>
    <dbReference type="NCBI Taxonomy" id="6280"/>
    <lineage>
        <taxon>Eukaryota</taxon>
        <taxon>Metazoa</taxon>
        <taxon>Ecdysozoa</taxon>
        <taxon>Nematoda</taxon>
        <taxon>Chromadorea</taxon>
        <taxon>Rhabditida</taxon>
        <taxon>Spirurina</taxon>
        <taxon>Spiruromorpha</taxon>
        <taxon>Filarioidea</taxon>
        <taxon>Onchocercidae</taxon>
        <taxon>Brugia</taxon>
    </lineage>
</organism>
<evidence type="ECO:0000313" key="1">
    <source>
        <dbReference type="EMBL" id="VDN94960.1"/>
    </source>
</evidence>
<accession>A0A0N4TXX7</accession>
<keyword evidence="2" id="KW-1185">Reference proteome</keyword>
<evidence type="ECO:0000313" key="2">
    <source>
        <dbReference type="Proteomes" id="UP000278627"/>
    </source>
</evidence>
<protein>
    <submittedName>
        <fullName evidence="3">Aldedh domain-containing protein</fullName>
    </submittedName>
</protein>
<dbReference type="WBParaSite" id="BPAG_0001384701-mRNA-1">
    <property type="protein sequence ID" value="BPAG_0001384701-mRNA-1"/>
    <property type="gene ID" value="BPAG_0001384701"/>
</dbReference>
<gene>
    <name evidence="1" type="ORF">BPAG_LOCUS13775</name>
</gene>
<proteinExistence type="predicted"/>
<sequence>MGSVFENCCPFECTQQTGHRPDLPAIIARGEAVSILREYSASEEAFTKVAIERKKEVVGDLKEAMIKKDKTPINFLIGKRDTYVSRDICVHVDIIITSGPINMEAIGEHGTLSLN</sequence>
<name>A0A0N4TXX7_BRUPA</name>
<reference evidence="3" key="1">
    <citation type="submission" date="2017-02" db="UniProtKB">
        <authorList>
            <consortium name="WormBaseParasite"/>
        </authorList>
    </citation>
    <scope>IDENTIFICATION</scope>
</reference>
<dbReference type="Proteomes" id="UP000278627">
    <property type="component" value="Unassembled WGS sequence"/>
</dbReference>
<dbReference type="AlphaFoldDB" id="A0A0N4TXX7"/>
<dbReference type="EMBL" id="UZAD01013446">
    <property type="protein sequence ID" value="VDN94960.1"/>
    <property type="molecule type" value="Genomic_DNA"/>
</dbReference>